<dbReference type="Proteomes" id="UP000001542">
    <property type="component" value="Unassembled WGS sequence"/>
</dbReference>
<name>A2F467_TRIV3</name>
<reference evidence="2" key="2">
    <citation type="journal article" date="2007" name="Science">
        <title>Draft genome sequence of the sexually transmitted pathogen Trichomonas vaginalis.</title>
        <authorList>
            <person name="Carlton J.M."/>
            <person name="Hirt R.P."/>
            <person name="Silva J.C."/>
            <person name="Delcher A.L."/>
            <person name="Schatz M."/>
            <person name="Zhao Q."/>
            <person name="Wortman J.R."/>
            <person name="Bidwell S.L."/>
            <person name="Alsmark U.C.M."/>
            <person name="Besteiro S."/>
            <person name="Sicheritz-Ponten T."/>
            <person name="Noel C.J."/>
            <person name="Dacks J.B."/>
            <person name="Foster P.G."/>
            <person name="Simillion C."/>
            <person name="Van de Peer Y."/>
            <person name="Miranda-Saavedra D."/>
            <person name="Barton G.J."/>
            <person name="Westrop G.D."/>
            <person name="Mueller S."/>
            <person name="Dessi D."/>
            <person name="Fiori P.L."/>
            <person name="Ren Q."/>
            <person name="Paulsen I."/>
            <person name="Zhang H."/>
            <person name="Bastida-Corcuera F.D."/>
            <person name="Simoes-Barbosa A."/>
            <person name="Brown M.T."/>
            <person name="Hayes R.D."/>
            <person name="Mukherjee M."/>
            <person name="Okumura C.Y."/>
            <person name="Schneider R."/>
            <person name="Smith A.J."/>
            <person name="Vanacova S."/>
            <person name="Villalvazo M."/>
            <person name="Haas B.J."/>
            <person name="Pertea M."/>
            <person name="Feldblyum T.V."/>
            <person name="Utterback T.R."/>
            <person name="Shu C.L."/>
            <person name="Osoegawa K."/>
            <person name="de Jong P.J."/>
            <person name="Hrdy I."/>
            <person name="Horvathova L."/>
            <person name="Zubacova Z."/>
            <person name="Dolezal P."/>
            <person name="Malik S.B."/>
            <person name="Logsdon J.M. Jr."/>
            <person name="Henze K."/>
            <person name="Gupta A."/>
            <person name="Wang C.C."/>
            <person name="Dunne R.L."/>
            <person name="Upcroft J.A."/>
            <person name="Upcroft P."/>
            <person name="White O."/>
            <person name="Salzberg S.L."/>
            <person name="Tang P."/>
            <person name="Chiu C.-H."/>
            <person name="Lee Y.-S."/>
            <person name="Embley T.M."/>
            <person name="Coombs G.H."/>
            <person name="Mottram J.C."/>
            <person name="Tachezy J."/>
            <person name="Fraser-Liggett C.M."/>
            <person name="Johnson P.J."/>
        </authorList>
    </citation>
    <scope>NUCLEOTIDE SEQUENCE [LARGE SCALE GENOMIC DNA]</scope>
    <source>
        <strain evidence="2">G3</strain>
    </source>
</reference>
<dbReference type="EMBL" id="DS113606">
    <property type="protein sequence ID" value="EAY00314.1"/>
    <property type="molecule type" value="Genomic_DNA"/>
</dbReference>
<dbReference type="RefSeq" id="XP_001313243.1">
    <property type="nucleotide sequence ID" value="XM_001313242.1"/>
</dbReference>
<dbReference type="AlphaFoldDB" id="A2F467"/>
<proteinExistence type="predicted"/>
<dbReference type="InParanoid" id="A2F467"/>
<feature type="compositionally biased region" description="Basic and acidic residues" evidence="1">
    <location>
        <begin position="48"/>
        <end position="58"/>
    </location>
</feature>
<gene>
    <name evidence="2" type="ORF">TVAG_179850</name>
</gene>
<feature type="region of interest" description="Disordered" evidence="1">
    <location>
        <begin position="45"/>
        <end position="67"/>
    </location>
</feature>
<protein>
    <submittedName>
        <fullName evidence="2">Uncharacterized protein</fullName>
    </submittedName>
</protein>
<keyword evidence="3" id="KW-1185">Reference proteome</keyword>
<reference evidence="2" key="1">
    <citation type="submission" date="2006-10" db="EMBL/GenBank/DDBJ databases">
        <authorList>
            <person name="Amadeo P."/>
            <person name="Zhao Q."/>
            <person name="Wortman J."/>
            <person name="Fraser-Liggett C."/>
            <person name="Carlton J."/>
        </authorList>
    </citation>
    <scope>NUCLEOTIDE SEQUENCE</scope>
    <source>
        <strain evidence="2">G3</strain>
    </source>
</reference>
<dbReference type="VEuPathDB" id="TrichDB:TVAG_179850"/>
<dbReference type="VEuPathDB" id="TrichDB:TVAGG3_1002390"/>
<accession>A2F467</accession>
<evidence type="ECO:0000313" key="2">
    <source>
        <dbReference type="EMBL" id="EAY00314.1"/>
    </source>
</evidence>
<evidence type="ECO:0000313" key="3">
    <source>
        <dbReference type="Proteomes" id="UP000001542"/>
    </source>
</evidence>
<sequence length="139" mass="16143">MNSRFSVYTRDPYETTGMQTMSKTMTSTMSFRKRAMEESGLARKIRRDLHEHDPDAVKRAKTQRTTKIQMKKISRDQILSLLMSQDAVNTEKIRENLIDYATNEMNLDRKTAESVYGNSTLITTESNPSKSVFRIRIKI</sequence>
<evidence type="ECO:0000256" key="1">
    <source>
        <dbReference type="SAM" id="MobiDB-lite"/>
    </source>
</evidence>
<organism evidence="2 3">
    <name type="scientific">Trichomonas vaginalis (strain ATCC PRA-98 / G3)</name>
    <dbReference type="NCBI Taxonomy" id="412133"/>
    <lineage>
        <taxon>Eukaryota</taxon>
        <taxon>Metamonada</taxon>
        <taxon>Parabasalia</taxon>
        <taxon>Trichomonadida</taxon>
        <taxon>Trichomonadidae</taxon>
        <taxon>Trichomonas</taxon>
    </lineage>
</organism>
<dbReference type="SMR" id="A2F467"/>
<dbReference type="KEGG" id="tva:4758133"/>